<name>A0ABR3IUS1_9AGAR</name>
<dbReference type="Proteomes" id="UP001556367">
    <property type="component" value="Unassembled WGS sequence"/>
</dbReference>
<accession>A0ABR3IUS1</accession>
<sequence>MSLNDKDTTLAGNRSADIYPGVANPTISSMNNDPKAANFVTDPTTEVLGAGAGPNFDGDRQATRMFSQTSGVVEGRPGIIESTNIDPLNENSNKDDGWANATTNPGRTATTQTATGMVSNAASGAATMATGAAQLAYGHAMGDEATKTAGREALWGKQ</sequence>
<evidence type="ECO:0000313" key="2">
    <source>
        <dbReference type="EMBL" id="KAL0946976.1"/>
    </source>
</evidence>
<protein>
    <submittedName>
        <fullName evidence="2">Uncharacterized protein</fullName>
    </submittedName>
</protein>
<feature type="region of interest" description="Disordered" evidence="1">
    <location>
        <begin position="68"/>
        <end position="112"/>
    </location>
</feature>
<feature type="compositionally biased region" description="Polar residues" evidence="1">
    <location>
        <begin position="81"/>
        <end position="91"/>
    </location>
</feature>
<keyword evidence="3" id="KW-1185">Reference proteome</keyword>
<reference evidence="3" key="1">
    <citation type="submission" date="2024-06" db="EMBL/GenBank/DDBJ databases">
        <title>Multi-omics analyses provide insights into the biosynthesis of the anticancer antibiotic pleurotin in Hohenbuehelia grisea.</title>
        <authorList>
            <person name="Weaver J.A."/>
            <person name="Alberti F."/>
        </authorList>
    </citation>
    <scope>NUCLEOTIDE SEQUENCE [LARGE SCALE GENOMIC DNA]</scope>
    <source>
        <strain evidence="3">T-177</strain>
    </source>
</reference>
<feature type="compositionally biased region" description="Polar residues" evidence="1">
    <location>
        <begin position="100"/>
        <end position="112"/>
    </location>
</feature>
<evidence type="ECO:0000256" key="1">
    <source>
        <dbReference type="SAM" id="MobiDB-lite"/>
    </source>
</evidence>
<evidence type="ECO:0000313" key="3">
    <source>
        <dbReference type="Proteomes" id="UP001556367"/>
    </source>
</evidence>
<dbReference type="EMBL" id="JASNQZ010000015">
    <property type="protein sequence ID" value="KAL0946976.1"/>
    <property type="molecule type" value="Genomic_DNA"/>
</dbReference>
<comment type="caution">
    <text evidence="2">The sequence shown here is derived from an EMBL/GenBank/DDBJ whole genome shotgun (WGS) entry which is preliminary data.</text>
</comment>
<organism evidence="2 3">
    <name type="scientific">Hohenbuehelia grisea</name>
    <dbReference type="NCBI Taxonomy" id="104357"/>
    <lineage>
        <taxon>Eukaryota</taxon>
        <taxon>Fungi</taxon>
        <taxon>Dikarya</taxon>
        <taxon>Basidiomycota</taxon>
        <taxon>Agaricomycotina</taxon>
        <taxon>Agaricomycetes</taxon>
        <taxon>Agaricomycetidae</taxon>
        <taxon>Agaricales</taxon>
        <taxon>Pleurotineae</taxon>
        <taxon>Pleurotaceae</taxon>
        <taxon>Hohenbuehelia</taxon>
    </lineage>
</organism>
<proteinExistence type="predicted"/>
<feature type="region of interest" description="Disordered" evidence="1">
    <location>
        <begin position="1"/>
        <end position="20"/>
    </location>
</feature>
<gene>
    <name evidence="2" type="ORF">HGRIS_013126</name>
</gene>